<keyword evidence="3" id="KW-0449">Lipoprotein</keyword>
<evidence type="ECO:0000256" key="1">
    <source>
        <dbReference type="SAM" id="MobiDB-lite"/>
    </source>
</evidence>
<feature type="chain" id="PRO_5043616664" evidence="2">
    <location>
        <begin position="27"/>
        <end position="193"/>
    </location>
</feature>
<dbReference type="Pfam" id="PF09580">
    <property type="entry name" value="Spore_YhcN_YlaJ"/>
    <property type="match status" value="1"/>
</dbReference>
<gene>
    <name evidence="3" type="ORF">ABNN70_13340</name>
</gene>
<feature type="compositionally biased region" description="Polar residues" evidence="1">
    <location>
        <begin position="44"/>
        <end position="68"/>
    </location>
</feature>
<keyword evidence="2" id="KW-0732">Signal</keyword>
<evidence type="ECO:0000313" key="3">
    <source>
        <dbReference type="EMBL" id="XCJ16616.1"/>
    </source>
</evidence>
<proteinExistence type="predicted"/>
<dbReference type="InterPro" id="IPR019076">
    <property type="entry name" value="Spore_lipoprot_YhcN/YlaJ-like"/>
</dbReference>
<dbReference type="EMBL" id="CP159510">
    <property type="protein sequence ID" value="XCJ16616.1"/>
    <property type="molecule type" value="Genomic_DNA"/>
</dbReference>
<sequence>MKRTLLTMGSVLTLSGVLFGCQPDNAAYDKNRDGMRNVTFRTADQNDRNFTNDPGTPDNVNNNMAQDRSQGRPGYGQERRLAQRIAQRADAVPGVDRAHAIVSRNNVAVGVVPENAGTNNEDVEKKVRAAIKPITGDRRVYVTSDTRYVNRITTAETNFNAGRRGMREAGADITGIIDDLANALKRPFENNDR</sequence>
<evidence type="ECO:0000256" key="2">
    <source>
        <dbReference type="SAM" id="SignalP"/>
    </source>
</evidence>
<reference evidence="3" key="1">
    <citation type="submission" date="2024-06" db="EMBL/GenBank/DDBJ databases">
        <authorList>
            <person name="Fan A."/>
            <person name="Zhang F.Y."/>
            <person name="Zhang L."/>
        </authorList>
    </citation>
    <scope>NUCLEOTIDE SEQUENCE</scope>
    <source>
        <strain evidence="3">Y61</strain>
    </source>
</reference>
<dbReference type="RefSeq" id="WP_353948066.1">
    <property type="nucleotide sequence ID" value="NZ_CP159510.1"/>
</dbReference>
<name>A0AAU8IE65_9BACL</name>
<feature type="region of interest" description="Disordered" evidence="1">
    <location>
        <begin position="44"/>
        <end position="75"/>
    </location>
</feature>
<dbReference type="PROSITE" id="PS51257">
    <property type="entry name" value="PROKAR_LIPOPROTEIN"/>
    <property type="match status" value="1"/>
</dbReference>
<protein>
    <submittedName>
        <fullName evidence="3">YhcN/YlaJ family sporulation lipoprotein</fullName>
    </submittedName>
</protein>
<organism evidence="3">
    <name type="scientific">Sporolactobacillus sp. Y61</name>
    <dbReference type="NCBI Taxonomy" id="3160863"/>
    <lineage>
        <taxon>Bacteria</taxon>
        <taxon>Bacillati</taxon>
        <taxon>Bacillota</taxon>
        <taxon>Bacilli</taxon>
        <taxon>Bacillales</taxon>
        <taxon>Sporolactobacillaceae</taxon>
        <taxon>Sporolactobacillus</taxon>
    </lineage>
</organism>
<dbReference type="AlphaFoldDB" id="A0AAU8IE65"/>
<feature type="signal peptide" evidence="2">
    <location>
        <begin position="1"/>
        <end position="26"/>
    </location>
</feature>
<accession>A0AAU8IE65</accession>